<dbReference type="PaxDb" id="39947-A0A0P0VWB9"/>
<dbReference type="eggNOG" id="KOG0800">
    <property type="taxonomic scope" value="Eukaryota"/>
</dbReference>
<protein>
    <submittedName>
        <fullName evidence="2">Os03g0286100 protein</fullName>
    </submittedName>
</protein>
<dbReference type="AlphaFoldDB" id="A0A0P0VWB9"/>
<proteinExistence type="predicted"/>
<name>A0A0P0VWB9_ORYSJ</name>
<feature type="non-terminal residue" evidence="2">
    <location>
        <position position="1"/>
    </location>
</feature>
<dbReference type="GO" id="GO:0061630">
    <property type="term" value="F:ubiquitin protein ligase activity"/>
    <property type="evidence" value="ECO:0000318"/>
    <property type="project" value="GO_Central"/>
</dbReference>
<dbReference type="GO" id="GO:0005737">
    <property type="term" value="C:cytoplasm"/>
    <property type="evidence" value="ECO:0000318"/>
    <property type="project" value="GO_Central"/>
</dbReference>
<dbReference type="Proteomes" id="UP000059680">
    <property type="component" value="Chromosome 3"/>
</dbReference>
<sequence length="251" mass="26403">QQGSARRDAIATDKLASEARPARPPLSPLPLLLRPLPPPACSALRRSPADAATPPASSRALLPLPICVAAHPACCSRALSPAAARPLRPCASTAFHCLQPPTSPLHLLRPHAAARPLWPPTAATNAAPLPALAARRRLLPLTLCGRAHPYPQSTSSGSLDVEGMALADYFFGPELDDLMQWLGDGDVGRKGTLPTKKEARETMPTVEVTAGHSASAFATASTVCREDYAVGEHATGTPYRHRFHASALCHG</sequence>
<evidence type="ECO:0000256" key="1">
    <source>
        <dbReference type="SAM" id="MobiDB-lite"/>
    </source>
</evidence>
<evidence type="ECO:0000313" key="3">
    <source>
        <dbReference type="Proteomes" id="UP000059680"/>
    </source>
</evidence>
<reference evidence="2 3" key="2">
    <citation type="journal article" date="2013" name="Plant Cell Physiol.">
        <title>Rice Annotation Project Database (RAP-DB): an integrative and interactive database for rice genomics.</title>
        <authorList>
            <person name="Sakai H."/>
            <person name="Lee S.S."/>
            <person name="Tanaka T."/>
            <person name="Numa H."/>
            <person name="Kim J."/>
            <person name="Kawahara Y."/>
            <person name="Wakimoto H."/>
            <person name="Yang C.C."/>
            <person name="Iwamoto M."/>
            <person name="Abe T."/>
            <person name="Yamada Y."/>
            <person name="Muto A."/>
            <person name="Inokuchi H."/>
            <person name="Ikemura T."/>
            <person name="Matsumoto T."/>
            <person name="Sasaki T."/>
            <person name="Itoh T."/>
        </authorList>
    </citation>
    <scope>NUCLEOTIDE SEQUENCE [LARGE SCALE GENOMIC DNA]</scope>
    <source>
        <strain evidence="3">cv. Nipponbare</strain>
    </source>
</reference>
<gene>
    <name evidence="2" type="ordered locus">Os03g0286100</name>
    <name evidence="2" type="ORF">OSNPB_030286100</name>
</gene>
<dbReference type="EMBL" id="AP014959">
    <property type="protein sequence ID" value="BAS83626.1"/>
    <property type="molecule type" value="Genomic_DNA"/>
</dbReference>
<feature type="compositionally biased region" description="Basic and acidic residues" evidence="1">
    <location>
        <begin position="1"/>
        <end position="21"/>
    </location>
</feature>
<dbReference type="GO" id="GO:0016567">
    <property type="term" value="P:protein ubiquitination"/>
    <property type="evidence" value="ECO:0000318"/>
    <property type="project" value="GO_Central"/>
</dbReference>
<dbReference type="SMR" id="A0A0P0VWB9"/>
<organism evidence="2 3">
    <name type="scientific">Oryza sativa subsp. japonica</name>
    <name type="common">Rice</name>
    <dbReference type="NCBI Taxonomy" id="39947"/>
    <lineage>
        <taxon>Eukaryota</taxon>
        <taxon>Viridiplantae</taxon>
        <taxon>Streptophyta</taxon>
        <taxon>Embryophyta</taxon>
        <taxon>Tracheophyta</taxon>
        <taxon>Spermatophyta</taxon>
        <taxon>Magnoliopsida</taxon>
        <taxon>Liliopsida</taxon>
        <taxon>Poales</taxon>
        <taxon>Poaceae</taxon>
        <taxon>BOP clade</taxon>
        <taxon>Oryzoideae</taxon>
        <taxon>Oryzeae</taxon>
        <taxon>Oryzinae</taxon>
        <taxon>Oryza</taxon>
        <taxon>Oryza sativa</taxon>
    </lineage>
</organism>
<feature type="region of interest" description="Disordered" evidence="1">
    <location>
        <begin position="1"/>
        <end position="31"/>
    </location>
</feature>
<reference evidence="2 3" key="3">
    <citation type="journal article" date="2013" name="Rice">
        <title>Improvement of the Oryza sativa Nipponbare reference genome using next generation sequence and optical map data.</title>
        <authorList>
            <person name="Kawahara Y."/>
            <person name="de la Bastide M."/>
            <person name="Hamilton J.P."/>
            <person name="Kanamori H."/>
            <person name="McCombie W.R."/>
            <person name="Ouyang S."/>
            <person name="Schwartz D.C."/>
            <person name="Tanaka T."/>
            <person name="Wu J."/>
            <person name="Zhou S."/>
            <person name="Childs K.L."/>
            <person name="Davidson R.M."/>
            <person name="Lin H."/>
            <person name="Quesada-Ocampo L."/>
            <person name="Vaillancourt B."/>
            <person name="Sakai H."/>
            <person name="Lee S.S."/>
            <person name="Kim J."/>
            <person name="Numa H."/>
            <person name="Itoh T."/>
            <person name="Buell C.R."/>
            <person name="Matsumoto T."/>
        </authorList>
    </citation>
    <scope>NUCLEOTIDE SEQUENCE [LARGE SCALE GENOMIC DNA]</scope>
    <source>
        <strain evidence="3">cv. Nipponbare</strain>
    </source>
</reference>
<evidence type="ECO:0000313" key="2">
    <source>
        <dbReference type="EMBL" id="BAS83626.1"/>
    </source>
</evidence>
<dbReference type="STRING" id="39947.A0A0P0VWB9"/>
<reference evidence="3" key="1">
    <citation type="journal article" date="2005" name="Nature">
        <title>The map-based sequence of the rice genome.</title>
        <authorList>
            <consortium name="International rice genome sequencing project (IRGSP)"/>
            <person name="Matsumoto T."/>
            <person name="Wu J."/>
            <person name="Kanamori H."/>
            <person name="Katayose Y."/>
            <person name="Fujisawa M."/>
            <person name="Namiki N."/>
            <person name="Mizuno H."/>
            <person name="Yamamoto K."/>
            <person name="Antonio B.A."/>
            <person name="Baba T."/>
            <person name="Sakata K."/>
            <person name="Nagamura Y."/>
            <person name="Aoki H."/>
            <person name="Arikawa K."/>
            <person name="Arita K."/>
            <person name="Bito T."/>
            <person name="Chiden Y."/>
            <person name="Fujitsuka N."/>
            <person name="Fukunaka R."/>
            <person name="Hamada M."/>
            <person name="Harada C."/>
            <person name="Hayashi A."/>
            <person name="Hijishita S."/>
            <person name="Honda M."/>
            <person name="Hosokawa S."/>
            <person name="Ichikawa Y."/>
            <person name="Idonuma A."/>
            <person name="Iijima M."/>
            <person name="Ikeda M."/>
            <person name="Ikeno M."/>
            <person name="Ito K."/>
            <person name="Ito S."/>
            <person name="Ito T."/>
            <person name="Ito Y."/>
            <person name="Ito Y."/>
            <person name="Iwabuchi A."/>
            <person name="Kamiya K."/>
            <person name="Karasawa W."/>
            <person name="Kurita K."/>
            <person name="Katagiri S."/>
            <person name="Kikuta A."/>
            <person name="Kobayashi H."/>
            <person name="Kobayashi N."/>
            <person name="Machita K."/>
            <person name="Maehara T."/>
            <person name="Masukawa M."/>
            <person name="Mizubayashi T."/>
            <person name="Mukai Y."/>
            <person name="Nagasaki H."/>
            <person name="Nagata Y."/>
            <person name="Naito S."/>
            <person name="Nakashima M."/>
            <person name="Nakama Y."/>
            <person name="Nakamichi Y."/>
            <person name="Nakamura M."/>
            <person name="Meguro A."/>
            <person name="Negishi M."/>
            <person name="Ohta I."/>
            <person name="Ohta T."/>
            <person name="Okamoto M."/>
            <person name="Ono N."/>
            <person name="Saji S."/>
            <person name="Sakaguchi M."/>
            <person name="Sakai K."/>
            <person name="Shibata M."/>
            <person name="Shimokawa T."/>
            <person name="Song J."/>
            <person name="Takazaki Y."/>
            <person name="Terasawa K."/>
            <person name="Tsugane M."/>
            <person name="Tsuji K."/>
            <person name="Ueda S."/>
            <person name="Waki K."/>
            <person name="Yamagata H."/>
            <person name="Yamamoto M."/>
            <person name="Yamamoto S."/>
            <person name="Yamane H."/>
            <person name="Yoshiki S."/>
            <person name="Yoshihara R."/>
            <person name="Yukawa K."/>
            <person name="Zhong H."/>
            <person name="Yano M."/>
            <person name="Yuan Q."/>
            <person name="Ouyang S."/>
            <person name="Liu J."/>
            <person name="Jones K.M."/>
            <person name="Gansberger K."/>
            <person name="Moffat K."/>
            <person name="Hill J."/>
            <person name="Bera J."/>
            <person name="Fadrosh D."/>
            <person name="Jin S."/>
            <person name="Johri S."/>
            <person name="Kim M."/>
            <person name="Overton L."/>
            <person name="Reardon M."/>
            <person name="Tsitrin T."/>
            <person name="Vuong H."/>
            <person name="Weaver B."/>
            <person name="Ciecko A."/>
            <person name="Tallon L."/>
            <person name="Jackson J."/>
            <person name="Pai G."/>
            <person name="Aken S.V."/>
            <person name="Utterback T."/>
            <person name="Reidmuller S."/>
            <person name="Feldblyum T."/>
            <person name="Hsiao J."/>
            <person name="Zismann V."/>
            <person name="Iobst S."/>
            <person name="de Vazeille A.R."/>
            <person name="Buell C.R."/>
            <person name="Ying K."/>
            <person name="Li Y."/>
            <person name="Lu T."/>
            <person name="Huang Y."/>
            <person name="Zhao Q."/>
            <person name="Feng Q."/>
            <person name="Zhang L."/>
            <person name="Zhu J."/>
            <person name="Weng Q."/>
            <person name="Mu J."/>
            <person name="Lu Y."/>
            <person name="Fan D."/>
            <person name="Liu Y."/>
            <person name="Guan J."/>
            <person name="Zhang Y."/>
            <person name="Yu S."/>
            <person name="Liu X."/>
            <person name="Zhang Y."/>
            <person name="Hong G."/>
            <person name="Han B."/>
            <person name="Choisne N."/>
            <person name="Demange N."/>
            <person name="Orjeda G."/>
            <person name="Samain S."/>
            <person name="Cattolico L."/>
            <person name="Pelletier E."/>
            <person name="Couloux A."/>
            <person name="Segurens B."/>
            <person name="Wincker P."/>
            <person name="D'Hont A."/>
            <person name="Scarpelli C."/>
            <person name="Weissenbach J."/>
            <person name="Salanoubat M."/>
            <person name="Quetier F."/>
            <person name="Yu Y."/>
            <person name="Kim H.R."/>
            <person name="Rambo T."/>
            <person name="Currie J."/>
            <person name="Collura K."/>
            <person name="Luo M."/>
            <person name="Yang T."/>
            <person name="Ammiraju J.S.S."/>
            <person name="Engler F."/>
            <person name="Soderlund C."/>
            <person name="Wing R.A."/>
            <person name="Palmer L.E."/>
            <person name="de la Bastide M."/>
            <person name="Spiegel L."/>
            <person name="Nascimento L."/>
            <person name="Zutavern T."/>
            <person name="O'Shaughnessy A."/>
            <person name="Dike S."/>
            <person name="Dedhia N."/>
            <person name="Preston R."/>
            <person name="Balija V."/>
            <person name="McCombie W.R."/>
            <person name="Chow T."/>
            <person name="Chen H."/>
            <person name="Chung M."/>
            <person name="Chen C."/>
            <person name="Shaw J."/>
            <person name="Wu H."/>
            <person name="Hsiao K."/>
            <person name="Chao Y."/>
            <person name="Chu M."/>
            <person name="Cheng C."/>
            <person name="Hour A."/>
            <person name="Lee P."/>
            <person name="Lin S."/>
            <person name="Lin Y."/>
            <person name="Liou J."/>
            <person name="Liu S."/>
            <person name="Hsing Y."/>
            <person name="Raghuvanshi S."/>
            <person name="Mohanty A."/>
            <person name="Bharti A.K."/>
            <person name="Gaur A."/>
            <person name="Gupta V."/>
            <person name="Kumar D."/>
            <person name="Ravi V."/>
            <person name="Vij S."/>
            <person name="Kapur A."/>
            <person name="Khurana P."/>
            <person name="Khurana P."/>
            <person name="Khurana J.P."/>
            <person name="Tyagi A.K."/>
            <person name="Gaikwad K."/>
            <person name="Singh A."/>
            <person name="Dalal V."/>
            <person name="Srivastava S."/>
            <person name="Dixit A."/>
            <person name="Pal A.K."/>
            <person name="Ghazi I.A."/>
            <person name="Yadav M."/>
            <person name="Pandit A."/>
            <person name="Bhargava A."/>
            <person name="Sureshbabu K."/>
            <person name="Batra K."/>
            <person name="Sharma T.R."/>
            <person name="Mohapatra T."/>
            <person name="Singh N.K."/>
            <person name="Messing J."/>
            <person name="Nelson A.B."/>
            <person name="Fuks G."/>
            <person name="Kavchok S."/>
            <person name="Keizer G."/>
            <person name="Linton E."/>
            <person name="Llaca V."/>
            <person name="Song R."/>
            <person name="Tanyolac B."/>
            <person name="Young S."/>
            <person name="Ho-Il K."/>
            <person name="Hahn J.H."/>
            <person name="Sangsakoo G."/>
            <person name="Vanavichit A."/>
            <person name="de Mattos Luiz.A.T."/>
            <person name="Zimmer P.D."/>
            <person name="Malone G."/>
            <person name="Dellagostin O."/>
            <person name="de Oliveira A.C."/>
            <person name="Bevan M."/>
            <person name="Bancroft I."/>
            <person name="Minx P."/>
            <person name="Cordum H."/>
            <person name="Wilson R."/>
            <person name="Cheng Z."/>
            <person name="Jin W."/>
            <person name="Jiang J."/>
            <person name="Leong S.A."/>
            <person name="Iwama H."/>
            <person name="Gojobori T."/>
            <person name="Itoh T."/>
            <person name="Niimura Y."/>
            <person name="Fujii Y."/>
            <person name="Habara T."/>
            <person name="Sakai H."/>
            <person name="Sato Y."/>
            <person name="Wilson G."/>
            <person name="Kumar K."/>
            <person name="McCouch S."/>
            <person name="Juretic N."/>
            <person name="Hoen D."/>
            <person name="Wright S."/>
            <person name="Bruskiewich R."/>
            <person name="Bureau T."/>
            <person name="Miyao A."/>
            <person name="Hirochika H."/>
            <person name="Nishikawa T."/>
            <person name="Kadowaki K."/>
            <person name="Sugiura M."/>
            <person name="Burr B."/>
            <person name="Sasaki T."/>
        </authorList>
    </citation>
    <scope>NUCLEOTIDE SEQUENCE [LARGE SCALE GENOMIC DNA]</scope>
    <source>
        <strain evidence="3">cv. Nipponbare</strain>
    </source>
</reference>
<accession>A0A0P0VWB9</accession>
<dbReference type="Gramene" id="Os03t0286100-00">
    <property type="protein sequence ID" value="Os03t0286100-00"/>
    <property type="gene ID" value="Os03g0286100"/>
</dbReference>
<keyword evidence="3" id="KW-1185">Reference proteome</keyword>
<dbReference type="InParanoid" id="A0A0P0VWB9"/>